<dbReference type="SUPFAM" id="SSF53448">
    <property type="entry name" value="Nucleotide-diphospho-sugar transferases"/>
    <property type="match status" value="1"/>
</dbReference>
<evidence type="ECO:0000259" key="1">
    <source>
        <dbReference type="Pfam" id="PF13649"/>
    </source>
</evidence>
<evidence type="ECO:0000313" key="2">
    <source>
        <dbReference type="EMBL" id="GGL61910.1"/>
    </source>
</evidence>
<dbReference type="AlphaFoldDB" id="A0A917S6V4"/>
<protein>
    <recommendedName>
        <fullName evidence="1">Methyltransferase domain-containing protein</fullName>
    </recommendedName>
</protein>
<organism evidence="2 3">
    <name type="scientific">Microlunatus endophyticus</name>
    <dbReference type="NCBI Taxonomy" id="1716077"/>
    <lineage>
        <taxon>Bacteria</taxon>
        <taxon>Bacillati</taxon>
        <taxon>Actinomycetota</taxon>
        <taxon>Actinomycetes</taxon>
        <taxon>Propionibacteriales</taxon>
        <taxon>Propionibacteriaceae</taxon>
        <taxon>Microlunatus</taxon>
    </lineage>
</organism>
<accession>A0A917S6V4</accession>
<dbReference type="Proteomes" id="UP000613840">
    <property type="component" value="Unassembled WGS sequence"/>
</dbReference>
<dbReference type="SUPFAM" id="SSF53335">
    <property type="entry name" value="S-adenosyl-L-methionine-dependent methyltransferases"/>
    <property type="match status" value="1"/>
</dbReference>
<dbReference type="Pfam" id="PF09837">
    <property type="entry name" value="DUF2064"/>
    <property type="match status" value="1"/>
</dbReference>
<dbReference type="RefSeq" id="WP_188895145.1">
    <property type="nucleotide sequence ID" value="NZ_BMMZ01000004.1"/>
</dbReference>
<dbReference type="InterPro" id="IPR029063">
    <property type="entry name" value="SAM-dependent_MTases_sf"/>
</dbReference>
<dbReference type="InterPro" id="IPR029044">
    <property type="entry name" value="Nucleotide-diphossugar_trans"/>
</dbReference>
<gene>
    <name evidence="2" type="ORF">GCM10011575_20540</name>
</gene>
<feature type="domain" description="Methyltransferase" evidence="1">
    <location>
        <begin position="294"/>
        <end position="381"/>
    </location>
</feature>
<sequence length="448" mass="47126">MTAAEKLPALVLESPSEDGHAEAAADRAETIIVMAKEPVPGRVKTRLQSVFTPGQASRLAAAALDDTLEAVRHTPVRRRILAWEGNPAGRGAGFEVIDQGSGGLGDRLGRALDRALADSPGPIMVIAMDTPQVTRQLLQTSWDGADAVIGLTEDGGYWTIGLRRGPAAEVFAAVPMSTDRTGAAQLARLLDLGYTVKLLPPLRDVDTPGDAAALADQYPDLAFSCTHRMITAGNPTGLGPAEDLRMIFDHAYGGLPLRAATDVGVDPLRVSADLWRRPADAVDRLVVARCQAPVLDLGCGPGRMVAALTESGRSALGVDLSAAAVEASLRRGAPALRRDVTGPLPGEGRWGTVLLMDSNLGLGGDADGLLRRCMSLVTAGGLIICETDPEPAVDRTHRVLLTAGSVSGYVRWAQIGADALGERARRLNLMVNERWSAGGRTFVALRTL</sequence>
<evidence type="ECO:0000313" key="3">
    <source>
        <dbReference type="Proteomes" id="UP000613840"/>
    </source>
</evidence>
<dbReference type="Pfam" id="PF13649">
    <property type="entry name" value="Methyltransf_25"/>
    <property type="match status" value="1"/>
</dbReference>
<proteinExistence type="predicted"/>
<comment type="caution">
    <text evidence="2">The sequence shown here is derived from an EMBL/GenBank/DDBJ whole genome shotgun (WGS) entry which is preliminary data.</text>
</comment>
<dbReference type="EMBL" id="BMMZ01000004">
    <property type="protein sequence ID" value="GGL61910.1"/>
    <property type="molecule type" value="Genomic_DNA"/>
</dbReference>
<dbReference type="CDD" id="cd02440">
    <property type="entry name" value="AdoMet_MTases"/>
    <property type="match status" value="1"/>
</dbReference>
<dbReference type="InterPro" id="IPR018641">
    <property type="entry name" value="Trfase_1_rSAM/seldom-assoc"/>
</dbReference>
<reference evidence="2" key="1">
    <citation type="journal article" date="2014" name="Int. J. Syst. Evol. Microbiol.">
        <title>Complete genome sequence of Corynebacterium casei LMG S-19264T (=DSM 44701T), isolated from a smear-ripened cheese.</title>
        <authorList>
            <consortium name="US DOE Joint Genome Institute (JGI-PGF)"/>
            <person name="Walter F."/>
            <person name="Albersmeier A."/>
            <person name="Kalinowski J."/>
            <person name="Ruckert C."/>
        </authorList>
    </citation>
    <scope>NUCLEOTIDE SEQUENCE</scope>
    <source>
        <strain evidence="2">CGMCC 4.7306</strain>
    </source>
</reference>
<reference evidence="2" key="2">
    <citation type="submission" date="2020-09" db="EMBL/GenBank/DDBJ databases">
        <authorList>
            <person name="Sun Q."/>
            <person name="Zhou Y."/>
        </authorList>
    </citation>
    <scope>NUCLEOTIDE SEQUENCE</scope>
    <source>
        <strain evidence="2">CGMCC 4.7306</strain>
    </source>
</reference>
<dbReference type="Gene3D" id="3.90.550.10">
    <property type="entry name" value="Spore Coat Polysaccharide Biosynthesis Protein SpsA, Chain A"/>
    <property type="match status" value="1"/>
</dbReference>
<dbReference type="InterPro" id="IPR041698">
    <property type="entry name" value="Methyltransf_25"/>
</dbReference>
<dbReference type="Gene3D" id="3.40.50.150">
    <property type="entry name" value="Vaccinia Virus protein VP39"/>
    <property type="match status" value="1"/>
</dbReference>
<dbReference type="PANTHER" id="PTHR36529:SF1">
    <property type="entry name" value="GLYCOSYLTRANSFERASE"/>
    <property type="match status" value="1"/>
</dbReference>
<name>A0A917S6V4_9ACTN</name>
<keyword evidence="3" id="KW-1185">Reference proteome</keyword>
<dbReference type="PANTHER" id="PTHR36529">
    <property type="entry name" value="SLL1095 PROTEIN"/>
    <property type="match status" value="1"/>
</dbReference>